<sequence length="216" mass="24650">MSSPRIEKPDLPEYMTWEELERLPDEIADRIELWEGRVVWLRRGPREHQRFTRRVVHEIERCARDSTSVRTDTCWEVDLETNVFLGTSGKSNFLTPDFLVFRCLPPYQDVRAHDTVLVGEVLSPSNTQSDVEAKKGRYAAAGIPWYWEVTLQSDVSAIAKIRAYGLETGVATLPEGVRPLHRSDYRLVGEWTPAGEAGVSFGYPFPIDIPWVALAF</sequence>
<dbReference type="Gene3D" id="3.90.1570.10">
    <property type="entry name" value="tt1808, chain A"/>
    <property type="match status" value="1"/>
</dbReference>
<dbReference type="AlphaFoldDB" id="A0A846XG28"/>
<keyword evidence="2" id="KW-0540">Nuclease</keyword>
<evidence type="ECO:0000259" key="1">
    <source>
        <dbReference type="Pfam" id="PF05685"/>
    </source>
</evidence>
<organism evidence="2 3">
    <name type="scientific">Nocardia speluncae</name>
    <dbReference type="NCBI Taxonomy" id="419477"/>
    <lineage>
        <taxon>Bacteria</taxon>
        <taxon>Bacillati</taxon>
        <taxon>Actinomycetota</taxon>
        <taxon>Actinomycetes</taxon>
        <taxon>Mycobacteriales</taxon>
        <taxon>Nocardiaceae</taxon>
        <taxon>Nocardia</taxon>
    </lineage>
</organism>
<gene>
    <name evidence="2" type="ORF">HGA13_11190</name>
</gene>
<dbReference type="RefSeq" id="WP_068047428.1">
    <property type="nucleotide sequence ID" value="NZ_JAAXOO010000002.1"/>
</dbReference>
<dbReference type="Proteomes" id="UP000565715">
    <property type="component" value="Unassembled WGS sequence"/>
</dbReference>
<dbReference type="InterPro" id="IPR008538">
    <property type="entry name" value="Uma2"/>
</dbReference>
<dbReference type="InterPro" id="IPR011335">
    <property type="entry name" value="Restrct_endonuc-II-like"/>
</dbReference>
<dbReference type="SUPFAM" id="SSF52980">
    <property type="entry name" value="Restriction endonuclease-like"/>
    <property type="match status" value="1"/>
</dbReference>
<protein>
    <submittedName>
        <fullName evidence="2">Uma2 family endonuclease</fullName>
    </submittedName>
</protein>
<keyword evidence="2" id="KW-0378">Hydrolase</keyword>
<dbReference type="GO" id="GO:0004519">
    <property type="term" value="F:endonuclease activity"/>
    <property type="evidence" value="ECO:0007669"/>
    <property type="project" value="UniProtKB-KW"/>
</dbReference>
<name>A0A846XG28_9NOCA</name>
<dbReference type="InterPro" id="IPR012296">
    <property type="entry name" value="Nuclease_put_TT1808"/>
</dbReference>
<evidence type="ECO:0000313" key="2">
    <source>
        <dbReference type="EMBL" id="NKY33636.1"/>
    </source>
</evidence>
<dbReference type="CDD" id="cd06260">
    <property type="entry name" value="DUF820-like"/>
    <property type="match status" value="1"/>
</dbReference>
<reference evidence="2 3" key="1">
    <citation type="submission" date="2020-04" db="EMBL/GenBank/DDBJ databases">
        <title>MicrobeNet Type strains.</title>
        <authorList>
            <person name="Nicholson A.C."/>
        </authorList>
    </citation>
    <scope>NUCLEOTIDE SEQUENCE [LARGE SCALE GENOMIC DNA]</scope>
    <source>
        <strain evidence="2 3">DSM 45078</strain>
    </source>
</reference>
<evidence type="ECO:0000313" key="3">
    <source>
        <dbReference type="Proteomes" id="UP000565715"/>
    </source>
</evidence>
<comment type="caution">
    <text evidence="2">The sequence shown here is derived from an EMBL/GenBank/DDBJ whole genome shotgun (WGS) entry which is preliminary data.</text>
</comment>
<keyword evidence="3" id="KW-1185">Reference proteome</keyword>
<proteinExistence type="predicted"/>
<feature type="domain" description="Putative restriction endonuclease" evidence="1">
    <location>
        <begin position="17"/>
        <end position="152"/>
    </location>
</feature>
<keyword evidence="2" id="KW-0255">Endonuclease</keyword>
<dbReference type="Pfam" id="PF05685">
    <property type="entry name" value="Uma2"/>
    <property type="match status" value="1"/>
</dbReference>
<dbReference type="EMBL" id="JAAXOO010000002">
    <property type="protein sequence ID" value="NKY33636.1"/>
    <property type="molecule type" value="Genomic_DNA"/>
</dbReference>
<accession>A0A846XG28</accession>